<dbReference type="Proteomes" id="UP000034366">
    <property type="component" value="Unassembled WGS sequence"/>
</dbReference>
<keyword evidence="2" id="KW-0489">Methyltransferase</keyword>
<evidence type="ECO:0000313" key="2">
    <source>
        <dbReference type="EMBL" id="KKQ47107.1"/>
    </source>
</evidence>
<feature type="domain" description="Methyltransferase FkbM" evidence="1">
    <location>
        <begin position="53"/>
        <end position="217"/>
    </location>
</feature>
<name>A0A0G0HY05_9BACT</name>
<keyword evidence="2" id="KW-0808">Transferase</keyword>
<organism evidence="2 3">
    <name type="scientific">Candidatus Woesebacteria bacterium GW2011_GWD1_38_10</name>
    <dbReference type="NCBI Taxonomy" id="1618592"/>
    <lineage>
        <taxon>Bacteria</taxon>
        <taxon>Candidatus Woeseibacteriota</taxon>
    </lineage>
</organism>
<dbReference type="PATRIC" id="fig|1618592.3.peg.812"/>
<comment type="caution">
    <text evidence="2">The sequence shown here is derived from an EMBL/GenBank/DDBJ whole genome shotgun (WGS) entry which is preliminary data.</text>
</comment>
<dbReference type="Gene3D" id="3.40.50.150">
    <property type="entry name" value="Vaccinia Virus protein VP39"/>
    <property type="match status" value="1"/>
</dbReference>
<dbReference type="InterPro" id="IPR006342">
    <property type="entry name" value="FkbM_mtfrase"/>
</dbReference>
<dbReference type="EMBL" id="LBTW01000059">
    <property type="protein sequence ID" value="KKQ47107.1"/>
    <property type="molecule type" value="Genomic_DNA"/>
</dbReference>
<sequence>MTNITSRIIKSYISCHLNLPFLYWNTSYSQDGEDLIIDRYFKQKSIKNGFYVDIGAYHPFKFSNTQKLYQKGWSGINIEPNENNIKLFKIARKRDINLNFALGIKNDSKKYYIFEDEALNTFNYSNYKAVITSGQSKFIRSEVCTVKSIKYINQKFIKNIKVDFLNIDAEGLSYSIVKAFLKEEISPEVICLEREDMGEKLNMNKYITRILSKYNYHITTITNMSYVFTRSTISQR</sequence>
<dbReference type="InterPro" id="IPR029063">
    <property type="entry name" value="SAM-dependent_MTases_sf"/>
</dbReference>
<evidence type="ECO:0000259" key="1">
    <source>
        <dbReference type="Pfam" id="PF05050"/>
    </source>
</evidence>
<dbReference type="GO" id="GO:0008168">
    <property type="term" value="F:methyltransferase activity"/>
    <property type="evidence" value="ECO:0007669"/>
    <property type="project" value="UniProtKB-KW"/>
</dbReference>
<gene>
    <name evidence="2" type="ORF">US67_C0059G0002</name>
</gene>
<accession>A0A0G0HY05</accession>
<dbReference type="GO" id="GO:0032259">
    <property type="term" value="P:methylation"/>
    <property type="evidence" value="ECO:0007669"/>
    <property type="project" value="UniProtKB-KW"/>
</dbReference>
<dbReference type="SUPFAM" id="SSF53335">
    <property type="entry name" value="S-adenosyl-L-methionine-dependent methyltransferases"/>
    <property type="match status" value="1"/>
</dbReference>
<proteinExistence type="predicted"/>
<dbReference type="AlphaFoldDB" id="A0A0G0HY05"/>
<dbReference type="Pfam" id="PF05050">
    <property type="entry name" value="Methyltransf_21"/>
    <property type="match status" value="1"/>
</dbReference>
<protein>
    <submittedName>
        <fullName evidence="2">Methyltransferase FkbM domain protein</fullName>
    </submittedName>
</protein>
<evidence type="ECO:0000313" key="3">
    <source>
        <dbReference type="Proteomes" id="UP000034366"/>
    </source>
</evidence>
<reference evidence="2 3" key="1">
    <citation type="journal article" date="2015" name="Nature">
        <title>rRNA introns, odd ribosomes, and small enigmatic genomes across a large radiation of phyla.</title>
        <authorList>
            <person name="Brown C.T."/>
            <person name="Hug L.A."/>
            <person name="Thomas B.C."/>
            <person name="Sharon I."/>
            <person name="Castelle C.J."/>
            <person name="Singh A."/>
            <person name="Wilkins M.J."/>
            <person name="Williams K.H."/>
            <person name="Banfield J.F."/>
        </authorList>
    </citation>
    <scope>NUCLEOTIDE SEQUENCE [LARGE SCALE GENOMIC DNA]</scope>
</reference>